<dbReference type="Proteomes" id="UP001519460">
    <property type="component" value="Unassembled WGS sequence"/>
</dbReference>
<dbReference type="EMBL" id="JACVVK020000083">
    <property type="protein sequence ID" value="KAK7494466.1"/>
    <property type="molecule type" value="Genomic_DNA"/>
</dbReference>
<reference evidence="2 3" key="1">
    <citation type="journal article" date="2023" name="Sci. Data">
        <title>Genome assembly of the Korean intertidal mud-creeper Batillaria attramentaria.</title>
        <authorList>
            <person name="Patra A.K."/>
            <person name="Ho P.T."/>
            <person name="Jun S."/>
            <person name="Lee S.J."/>
            <person name="Kim Y."/>
            <person name="Won Y.J."/>
        </authorList>
    </citation>
    <scope>NUCLEOTIDE SEQUENCE [LARGE SCALE GENOMIC DNA]</scope>
    <source>
        <strain evidence="2">Wonlab-2016</strain>
    </source>
</reference>
<proteinExistence type="predicted"/>
<evidence type="ECO:0000256" key="1">
    <source>
        <dbReference type="SAM" id="MobiDB-lite"/>
    </source>
</evidence>
<dbReference type="AlphaFoldDB" id="A0ABD0L5E2"/>
<comment type="caution">
    <text evidence="2">The sequence shown here is derived from an EMBL/GenBank/DDBJ whole genome shotgun (WGS) entry which is preliminary data.</text>
</comment>
<gene>
    <name evidence="2" type="ORF">BaRGS_00014358</name>
</gene>
<feature type="region of interest" description="Disordered" evidence="1">
    <location>
        <begin position="1"/>
        <end position="20"/>
    </location>
</feature>
<sequence length="147" mass="15306">MPHLTSVPDGAGLNPDTEQPASIADGDKQIVSTVHNVPRPHVISPADFFTIPVQCSGVLSPVLSLHHDTVFTIVTADMTVQDLVSIVLARCNLKGTEPSSFCIVAERVLDKCTKGSTAGHAILETCVLDDGASPLETEACLSGGTST</sequence>
<feature type="non-terminal residue" evidence="2">
    <location>
        <position position="147"/>
    </location>
</feature>
<accession>A0ABD0L5E2</accession>
<evidence type="ECO:0008006" key="4">
    <source>
        <dbReference type="Google" id="ProtNLM"/>
    </source>
</evidence>
<evidence type="ECO:0000313" key="2">
    <source>
        <dbReference type="EMBL" id="KAK7494466.1"/>
    </source>
</evidence>
<name>A0ABD0L5E2_9CAEN</name>
<organism evidence="2 3">
    <name type="scientific">Batillaria attramentaria</name>
    <dbReference type="NCBI Taxonomy" id="370345"/>
    <lineage>
        <taxon>Eukaryota</taxon>
        <taxon>Metazoa</taxon>
        <taxon>Spiralia</taxon>
        <taxon>Lophotrochozoa</taxon>
        <taxon>Mollusca</taxon>
        <taxon>Gastropoda</taxon>
        <taxon>Caenogastropoda</taxon>
        <taxon>Sorbeoconcha</taxon>
        <taxon>Cerithioidea</taxon>
        <taxon>Batillariidae</taxon>
        <taxon>Batillaria</taxon>
    </lineage>
</organism>
<protein>
    <recommendedName>
        <fullName evidence="4">Ras-associating domain-containing protein</fullName>
    </recommendedName>
</protein>
<evidence type="ECO:0000313" key="3">
    <source>
        <dbReference type="Proteomes" id="UP001519460"/>
    </source>
</evidence>
<keyword evidence="3" id="KW-1185">Reference proteome</keyword>